<keyword evidence="5" id="KW-0285">Flavoprotein</keyword>
<dbReference type="Pfam" id="PF00941">
    <property type="entry name" value="FAD_binding_5"/>
    <property type="match status" value="1"/>
</dbReference>
<evidence type="ECO:0000256" key="3">
    <source>
        <dbReference type="ARBA" id="ARBA00011738"/>
    </source>
</evidence>
<evidence type="ECO:0000313" key="18">
    <source>
        <dbReference type="EMBL" id="KAK9496477.1"/>
    </source>
</evidence>
<comment type="subcellular location">
    <subcellularLocation>
        <location evidence="1">Peroxisome</location>
    </subcellularLocation>
</comment>
<feature type="binding site" evidence="16">
    <location>
        <position position="2"/>
    </location>
    <ligand>
        <name>[2Fe-2S] cluster</name>
        <dbReference type="ChEBI" id="CHEBI:190135"/>
        <label>1</label>
    </ligand>
</feature>
<dbReference type="InterPro" id="IPR002888">
    <property type="entry name" value="2Fe-2S-bd"/>
</dbReference>
<evidence type="ECO:0000256" key="2">
    <source>
        <dbReference type="ARBA" id="ARBA00006849"/>
    </source>
</evidence>
<keyword evidence="4 16" id="KW-0500">Molybdenum</keyword>
<dbReference type="GO" id="GO:0051537">
    <property type="term" value="F:2 iron, 2 sulfur cluster binding"/>
    <property type="evidence" value="ECO:0007669"/>
    <property type="project" value="UniProtKB-KW"/>
</dbReference>
<dbReference type="InterPro" id="IPR016208">
    <property type="entry name" value="Ald_Oxase/xanthine_DH-like"/>
</dbReference>
<dbReference type="Gene3D" id="1.10.150.120">
    <property type="entry name" value="[2Fe-2S]-binding domain"/>
    <property type="match status" value="1"/>
</dbReference>
<feature type="domain" description="FAD-binding PCMH-type" evidence="17">
    <location>
        <begin position="172"/>
        <end position="355"/>
    </location>
</feature>
<evidence type="ECO:0000256" key="9">
    <source>
        <dbReference type="ARBA" id="ARBA00023002"/>
    </source>
</evidence>
<feature type="binding site" evidence="16">
    <location>
        <position position="7"/>
    </location>
    <ligand>
        <name>[2Fe-2S] cluster</name>
        <dbReference type="ChEBI" id="CHEBI:190135"/>
        <label>1</label>
    </ligand>
</feature>
<sequence>MCKEGGCGACIVLVQSIDPITQQYKFNAVNSCLVPVWSCNGKSVITVEGLGNKQKGYHKIQTYLARFNGTQCGYCTPGMVMNMFSLLKSKPNITMKEVENSFGGNICRCTGYRPILDAFKALASDASEDLKQKCRDIEDVYINGCRNGTNGDCAGTCNDCPKKTLTSITEKMDDNGNLWYYTSKIEEIYRIFNKIENENYMLVAGNTAQGVYRQLEKPKIYIDITRVVELKTYEMFSDRLEIGANLTLTDCMELFNKISQINADNFTYLKDLVKHIDLIANVPVRNIGTLAGNLMIKHKYNQFPSDIFLILETVGAKLILETMTKTTDPLSLVEFLKYNMKLTIIKKIILPALPANKIKFKSFKIMPRNQNVHAYINAGFLFSLNEENVVLDKPSIVYGGIKEDFVHAEKTENFLKGKCITDETTFKKGIQILSEELNPEADILKASPEYRTKLSISLFYRFVLGINAGKVNYRNKSGIENLNRPLSVGRQTFDVNVKNSPIGKPVHKLEAPIQCSGEAEYVGDMVAYSGQVYGALVLARQARAILSSIDPKEALNIPGVLAFYSAKDIPGKNNFMMQKPLYCPADEELFCSETILYAGQPVGVIIAETQELAIEAANKVKITYGNKQKPLITVRDVLTAKENRRIKLFKNEEPEMAPKIERIKHKIKGEYEIGAQYHFTMETQSCVCVPTDEGLNIYASTQWMDIIQVAVSEMLNIPQNSINMYVKRLGGGFGSKITRSSITSCACALAAYKLNRPVKMVLDLETNMEAIGKRCPALSFYEVGFDDSGKIEELNITVYQDVGCSMNDPSMMLIPDGLHNVYDYSTWNIQVYTVLTDTAGCSWMRGPGTIEGFTAIENIMEHISTVLNKDPLEIRMVNLNRKFTLLRTLIDSIVQSSDYKGNRQAIEQFNINNRWKKRGISLVPMVFGMDYFMNYHAMISIYANDGTVSVTLGGVEMGQGLNTKVAQAVAYALGIDLSMIKITTASSICAPNGGMSGASITSESCTLAALKCAEILNKRLEPIRKKLYNASWVDVIREACAEDVNLNASYMNTCQELNSYSIFGVGVSQVEIDVLTGNYQILRSDILEDAGESLSPYIDIGQVEGAFVMGLGYFLTENIKYDPDTGMVLTNRTWNYWPPGVKDIPIEWNVSLAKNLSNPNGVMRSKTTGEPPICLSYSAVTAIRDALKSARKDSGTNEWFRLDQPCSVEKILLAANTSPDQFTF</sequence>
<dbReference type="SUPFAM" id="SSF54665">
    <property type="entry name" value="CO dehydrogenase molybdoprotein N-domain-like"/>
    <property type="match status" value="1"/>
</dbReference>
<comment type="subunit">
    <text evidence="3">Homodimer.</text>
</comment>
<dbReference type="EMBL" id="JAPXFL010000079">
    <property type="protein sequence ID" value="KAK9496477.1"/>
    <property type="molecule type" value="Genomic_DNA"/>
</dbReference>
<dbReference type="InterPro" id="IPR000674">
    <property type="entry name" value="Ald_Oxase/Xan_DH_a/b"/>
</dbReference>
<dbReference type="Pfam" id="PF01799">
    <property type="entry name" value="Fer2_2"/>
    <property type="match status" value="1"/>
</dbReference>
<keyword evidence="10 16" id="KW-0408">Iron</keyword>
<dbReference type="InterPro" id="IPR036856">
    <property type="entry name" value="Ald_Oxase/Xan_DH_a/b_sf"/>
</dbReference>
<dbReference type="FunFam" id="3.30.365.10:FF:000001">
    <property type="entry name" value="Xanthine dehydrogenase oxidase"/>
    <property type="match status" value="1"/>
</dbReference>
<dbReference type="Pfam" id="PF20256">
    <property type="entry name" value="MoCoBD_2"/>
    <property type="match status" value="1"/>
</dbReference>
<evidence type="ECO:0000256" key="8">
    <source>
        <dbReference type="ARBA" id="ARBA00022827"/>
    </source>
</evidence>
<feature type="binding site" evidence="16">
    <location>
        <position position="10"/>
    </location>
    <ligand>
        <name>[2Fe-2S] cluster</name>
        <dbReference type="ChEBI" id="CHEBI:190135"/>
        <label>1</label>
    </ligand>
</feature>
<reference evidence="18 19" key="1">
    <citation type="submission" date="2022-12" db="EMBL/GenBank/DDBJ databases">
        <title>Chromosome-level genome assembly of true bugs.</title>
        <authorList>
            <person name="Ma L."/>
            <person name="Li H."/>
        </authorList>
    </citation>
    <scope>NUCLEOTIDE SEQUENCE [LARGE SCALE GENOMIC DNA]</scope>
    <source>
        <strain evidence="18">Lab_2022b</strain>
    </source>
</reference>
<dbReference type="SMART" id="SM01008">
    <property type="entry name" value="Ald_Xan_dh_C"/>
    <property type="match status" value="1"/>
</dbReference>
<evidence type="ECO:0000256" key="15">
    <source>
        <dbReference type="PIRSR" id="PIRSR000127-2"/>
    </source>
</evidence>
<dbReference type="Gene3D" id="3.10.20.30">
    <property type="match status" value="1"/>
</dbReference>
<name>A0AAW1CEV6_9HEMI</name>
<feature type="binding site" evidence="16">
    <location>
        <position position="702"/>
    </location>
    <ligand>
        <name>Mo-molybdopterin</name>
        <dbReference type="ChEBI" id="CHEBI:71302"/>
    </ligand>
    <ligandPart>
        <name>Mo</name>
        <dbReference type="ChEBI" id="CHEBI:28685"/>
    </ligandPart>
</feature>
<dbReference type="PANTHER" id="PTHR11908">
    <property type="entry name" value="XANTHINE DEHYDROGENASE"/>
    <property type="match status" value="1"/>
</dbReference>
<dbReference type="InterPro" id="IPR016166">
    <property type="entry name" value="FAD-bd_PCMH"/>
</dbReference>
<comment type="cofactor">
    <cofactor evidence="16">
        <name>[2Fe-2S] cluster</name>
        <dbReference type="ChEBI" id="CHEBI:190135"/>
    </cofactor>
    <text evidence="16">Binds 2 [2Fe-2S] clusters.</text>
</comment>
<accession>A0AAW1CEV6</accession>
<dbReference type="Gene3D" id="3.30.365.10">
    <property type="entry name" value="Aldehyde oxidase/xanthine dehydrogenase, molybdopterin binding domain"/>
    <property type="match status" value="4"/>
</dbReference>
<dbReference type="GO" id="GO:0016491">
    <property type="term" value="F:oxidoreductase activity"/>
    <property type="evidence" value="ECO:0007669"/>
    <property type="project" value="UniProtKB-KW"/>
</dbReference>
<evidence type="ECO:0000256" key="11">
    <source>
        <dbReference type="ARBA" id="ARBA00023014"/>
    </source>
</evidence>
<keyword evidence="9" id="KW-0560">Oxidoreductase</keyword>
<dbReference type="Gene3D" id="3.30.465.10">
    <property type="match status" value="1"/>
</dbReference>
<comment type="similarity">
    <text evidence="2">Belongs to the xanthine dehydrogenase family.</text>
</comment>
<feature type="binding site" evidence="16">
    <location>
        <position position="107"/>
    </location>
    <ligand>
        <name>[2Fe-2S] cluster</name>
        <dbReference type="ChEBI" id="CHEBI:190135"/>
        <label>2</label>
    </ligand>
</feature>
<dbReference type="Pfam" id="PF02738">
    <property type="entry name" value="MoCoBD_1"/>
    <property type="match status" value="1"/>
</dbReference>
<dbReference type="SUPFAM" id="SSF54292">
    <property type="entry name" value="2Fe-2S ferredoxin-like"/>
    <property type="match status" value="1"/>
</dbReference>
<organism evidence="18 19">
    <name type="scientific">Rhynocoris fuscipes</name>
    <dbReference type="NCBI Taxonomy" id="488301"/>
    <lineage>
        <taxon>Eukaryota</taxon>
        <taxon>Metazoa</taxon>
        <taxon>Ecdysozoa</taxon>
        <taxon>Arthropoda</taxon>
        <taxon>Hexapoda</taxon>
        <taxon>Insecta</taxon>
        <taxon>Pterygota</taxon>
        <taxon>Neoptera</taxon>
        <taxon>Paraneoptera</taxon>
        <taxon>Hemiptera</taxon>
        <taxon>Heteroptera</taxon>
        <taxon>Panheteroptera</taxon>
        <taxon>Cimicomorpha</taxon>
        <taxon>Reduviidae</taxon>
        <taxon>Harpactorinae</taxon>
        <taxon>Harpactorini</taxon>
        <taxon>Rhynocoris</taxon>
    </lineage>
</organism>
<keyword evidence="11 16" id="KW-0411">Iron-sulfur</keyword>
<dbReference type="InterPro" id="IPR046867">
    <property type="entry name" value="AldOxase/xan_DH_MoCoBD2"/>
</dbReference>
<dbReference type="InterPro" id="IPR016169">
    <property type="entry name" value="FAD-bd_PCMH_sub2"/>
</dbReference>
<dbReference type="InterPro" id="IPR012675">
    <property type="entry name" value="Beta-grasp_dom_sf"/>
</dbReference>
<evidence type="ECO:0000256" key="6">
    <source>
        <dbReference type="ARBA" id="ARBA00022714"/>
    </source>
</evidence>
<dbReference type="PROSITE" id="PS00197">
    <property type="entry name" value="2FE2S_FER_1"/>
    <property type="match status" value="1"/>
</dbReference>
<dbReference type="GO" id="GO:0005506">
    <property type="term" value="F:iron ion binding"/>
    <property type="evidence" value="ECO:0007669"/>
    <property type="project" value="InterPro"/>
</dbReference>
<comment type="cofactor">
    <cofactor evidence="16">
        <name>Mo-molybdopterin</name>
        <dbReference type="ChEBI" id="CHEBI:71302"/>
    </cofactor>
    <text evidence="16">Binds 1 Mo-molybdopterin (Mo-MPT) cofactor per subunit.</text>
</comment>
<dbReference type="SMART" id="SM01092">
    <property type="entry name" value="CO_deh_flav_C"/>
    <property type="match status" value="1"/>
</dbReference>
<dbReference type="Gene3D" id="3.30.390.50">
    <property type="entry name" value="CO dehydrogenase flavoprotein, C-terminal domain"/>
    <property type="match status" value="1"/>
</dbReference>
<dbReference type="InterPro" id="IPR006058">
    <property type="entry name" value="2Fe2S_fd_BS"/>
</dbReference>
<feature type="binding site" evidence="16">
    <location>
        <position position="75"/>
    </location>
    <ligand>
        <name>[2Fe-2S] cluster</name>
        <dbReference type="ChEBI" id="CHEBI:190135"/>
        <label>2</label>
    </ligand>
</feature>
<evidence type="ECO:0000313" key="19">
    <source>
        <dbReference type="Proteomes" id="UP001461498"/>
    </source>
</evidence>
<protein>
    <recommendedName>
        <fullName evidence="17">FAD-binding PCMH-type domain-containing protein</fullName>
    </recommendedName>
</protein>
<dbReference type="InterPro" id="IPR036683">
    <property type="entry name" value="CO_DH_flav_C_dom_sf"/>
</dbReference>
<keyword evidence="8 15" id="KW-0274">FAD</keyword>
<dbReference type="Gene3D" id="3.90.1170.50">
    <property type="entry name" value="Aldehyde oxidase/xanthine dehydrogenase, a/b hammerhead"/>
    <property type="match status" value="1"/>
</dbReference>
<feature type="binding site" evidence="15">
    <location>
        <position position="364"/>
    </location>
    <ligand>
        <name>FAD</name>
        <dbReference type="ChEBI" id="CHEBI:57692"/>
    </ligand>
</feature>
<dbReference type="SUPFAM" id="SSF56176">
    <property type="entry name" value="FAD-binding/transporter-associated domain-like"/>
    <property type="match status" value="1"/>
</dbReference>
<dbReference type="GO" id="GO:0071949">
    <property type="term" value="F:FAD binding"/>
    <property type="evidence" value="ECO:0007669"/>
    <property type="project" value="InterPro"/>
</dbReference>
<feature type="binding site" evidence="16">
    <location>
        <position position="998"/>
    </location>
    <ligand>
        <name>Mo-molybdopterin</name>
        <dbReference type="ChEBI" id="CHEBI:71302"/>
    </ligand>
    <ligandPart>
        <name>Mo</name>
        <dbReference type="ChEBI" id="CHEBI:28685"/>
    </ligandPart>
</feature>
<keyword evidence="7 16" id="KW-0479">Metal-binding</keyword>
<dbReference type="InterPro" id="IPR002346">
    <property type="entry name" value="Mopterin_DH_FAD-bd"/>
</dbReference>
<dbReference type="InterPro" id="IPR036884">
    <property type="entry name" value="2Fe-2S-bd_dom_sf"/>
</dbReference>
<proteinExistence type="inferred from homology"/>
<feature type="binding site" evidence="16">
    <location>
        <position position="72"/>
    </location>
    <ligand>
        <name>[2Fe-2S] cluster</name>
        <dbReference type="ChEBI" id="CHEBI:190135"/>
        <label>2</label>
    </ligand>
</feature>
<evidence type="ECO:0000256" key="10">
    <source>
        <dbReference type="ARBA" id="ARBA00023004"/>
    </source>
</evidence>
<dbReference type="InterPro" id="IPR036318">
    <property type="entry name" value="FAD-bd_PCMH-like_sf"/>
</dbReference>
<dbReference type="PROSITE" id="PS51387">
    <property type="entry name" value="FAD_PCMH"/>
    <property type="match status" value="1"/>
</dbReference>
<feature type="active site" description="Proton acceptor" evidence="14">
    <location>
        <position position="1170"/>
    </location>
</feature>
<dbReference type="GO" id="GO:0005777">
    <property type="term" value="C:peroxisome"/>
    <property type="evidence" value="ECO:0007669"/>
    <property type="project" value="UniProtKB-SubCell"/>
</dbReference>
<dbReference type="FunFam" id="3.30.390.50:FF:000003">
    <property type="entry name" value="Aldehyde oxidase1"/>
    <property type="match status" value="1"/>
</dbReference>
<feature type="binding site" evidence="16">
    <location>
        <position position="109"/>
    </location>
    <ligand>
        <name>[2Fe-2S] cluster</name>
        <dbReference type="ChEBI" id="CHEBI:190135"/>
        <label>2</label>
    </ligand>
</feature>
<dbReference type="PIRSF" id="PIRSF000127">
    <property type="entry name" value="Xanthine_DH"/>
    <property type="match status" value="1"/>
</dbReference>
<evidence type="ECO:0000256" key="5">
    <source>
        <dbReference type="ARBA" id="ARBA00022630"/>
    </source>
</evidence>
<keyword evidence="6 16" id="KW-0001">2Fe-2S</keyword>
<evidence type="ECO:0000256" key="1">
    <source>
        <dbReference type="ARBA" id="ARBA00004275"/>
    </source>
</evidence>
<dbReference type="Pfam" id="PF03450">
    <property type="entry name" value="CO_deh_flav_C"/>
    <property type="match status" value="1"/>
</dbReference>
<keyword evidence="19" id="KW-1185">Reference proteome</keyword>
<evidence type="ECO:0000256" key="16">
    <source>
        <dbReference type="PIRSR" id="PIRSR000127-3"/>
    </source>
</evidence>
<evidence type="ECO:0000256" key="4">
    <source>
        <dbReference type="ARBA" id="ARBA00022505"/>
    </source>
</evidence>
<evidence type="ECO:0000256" key="13">
    <source>
        <dbReference type="ARBA" id="ARBA00034078"/>
    </source>
</evidence>
<evidence type="ECO:0000256" key="12">
    <source>
        <dbReference type="ARBA" id="ARBA00023140"/>
    </source>
</evidence>
<feature type="binding site" evidence="16">
    <location>
        <position position="845"/>
    </location>
    <ligand>
        <name>Mo-molybdopterin</name>
        <dbReference type="ChEBI" id="CHEBI:71302"/>
    </ligand>
    <ligandPart>
        <name>Mo</name>
        <dbReference type="ChEBI" id="CHEBI:28685"/>
    </ligandPart>
</feature>
<feature type="binding site" evidence="16">
    <location>
        <position position="733"/>
    </location>
    <ligand>
        <name>Mo-molybdopterin</name>
        <dbReference type="ChEBI" id="CHEBI:71302"/>
    </ligand>
    <ligandPart>
        <name>Mo</name>
        <dbReference type="ChEBI" id="CHEBI:28685"/>
    </ligandPart>
</feature>
<dbReference type="FunFam" id="3.90.1170.50:FF:000003">
    <property type="entry name" value="Aldehyde oxidase"/>
    <property type="match status" value="1"/>
</dbReference>
<dbReference type="FunFam" id="3.30.465.10:FF:000013">
    <property type="entry name" value="Aldehyde oxidase"/>
    <property type="match status" value="1"/>
</dbReference>
<dbReference type="PANTHER" id="PTHR11908:SF132">
    <property type="entry name" value="ALDEHYDE OXIDASE 1-RELATED"/>
    <property type="match status" value="1"/>
</dbReference>
<dbReference type="InterPro" id="IPR005107">
    <property type="entry name" value="CO_DH_flav_C"/>
</dbReference>
<evidence type="ECO:0000256" key="14">
    <source>
        <dbReference type="PIRSR" id="PIRSR000127-1"/>
    </source>
</evidence>
<evidence type="ECO:0000259" key="17">
    <source>
        <dbReference type="PROSITE" id="PS51387"/>
    </source>
</evidence>
<keyword evidence="12" id="KW-0576">Peroxisome</keyword>
<comment type="cofactor">
    <cofactor evidence="13">
        <name>[2Fe-2S] cluster</name>
        <dbReference type="ChEBI" id="CHEBI:190135"/>
    </cofactor>
</comment>
<comment type="cofactor">
    <cofactor evidence="15">
        <name>FAD</name>
        <dbReference type="ChEBI" id="CHEBI:57692"/>
    </cofactor>
</comment>
<dbReference type="SUPFAM" id="SSF55447">
    <property type="entry name" value="CO dehydrogenase flavoprotein C-terminal domain-like"/>
    <property type="match status" value="1"/>
</dbReference>
<dbReference type="SUPFAM" id="SSF47741">
    <property type="entry name" value="CO dehydrogenase ISP C-domain like"/>
    <property type="match status" value="1"/>
</dbReference>
<dbReference type="AlphaFoldDB" id="A0AAW1CEV6"/>
<comment type="caution">
    <text evidence="18">The sequence shown here is derived from an EMBL/GenBank/DDBJ whole genome shotgun (WGS) entry which is preliminary data.</text>
</comment>
<evidence type="ECO:0000256" key="7">
    <source>
        <dbReference type="ARBA" id="ARBA00022723"/>
    </source>
</evidence>
<dbReference type="SUPFAM" id="SSF56003">
    <property type="entry name" value="Molybdenum cofactor-binding domain"/>
    <property type="match status" value="1"/>
</dbReference>
<dbReference type="Proteomes" id="UP001461498">
    <property type="component" value="Unassembled WGS sequence"/>
</dbReference>
<feature type="binding site" evidence="16">
    <location>
        <position position="32"/>
    </location>
    <ligand>
        <name>[2Fe-2S] cluster</name>
        <dbReference type="ChEBI" id="CHEBI:190135"/>
        <label>1</label>
    </ligand>
</feature>
<gene>
    <name evidence="18" type="ORF">O3M35_013240</name>
</gene>
<dbReference type="Pfam" id="PF01315">
    <property type="entry name" value="Ald_Xan_dh_C"/>
    <property type="match status" value="1"/>
</dbReference>
<dbReference type="InterPro" id="IPR036010">
    <property type="entry name" value="2Fe-2S_ferredoxin-like_sf"/>
</dbReference>
<dbReference type="InterPro" id="IPR037165">
    <property type="entry name" value="AldOxase/xan_DH_Mopterin-bd_sf"/>
</dbReference>
<dbReference type="InterPro" id="IPR008274">
    <property type="entry name" value="AldOxase/xan_DH_MoCoBD1"/>
</dbReference>